<accession>A0A9N8W2N2</accession>
<organism evidence="10 11">
    <name type="scientific">Paraglomus brasilianum</name>
    <dbReference type="NCBI Taxonomy" id="144538"/>
    <lineage>
        <taxon>Eukaryota</taxon>
        <taxon>Fungi</taxon>
        <taxon>Fungi incertae sedis</taxon>
        <taxon>Mucoromycota</taxon>
        <taxon>Glomeromycotina</taxon>
        <taxon>Glomeromycetes</taxon>
        <taxon>Paraglomerales</taxon>
        <taxon>Paraglomeraceae</taxon>
        <taxon>Paraglomus</taxon>
    </lineage>
</organism>
<evidence type="ECO:0000259" key="9">
    <source>
        <dbReference type="PROSITE" id="PS51212"/>
    </source>
</evidence>
<evidence type="ECO:0000256" key="2">
    <source>
        <dbReference type="ARBA" id="ARBA00022692"/>
    </source>
</evidence>
<dbReference type="SMART" id="SM00321">
    <property type="entry name" value="WSC"/>
    <property type="match status" value="2"/>
</dbReference>
<keyword evidence="4 7" id="KW-1133">Transmembrane helix</keyword>
<feature type="domain" description="WSC" evidence="9">
    <location>
        <begin position="168"/>
        <end position="259"/>
    </location>
</feature>
<evidence type="ECO:0000256" key="6">
    <source>
        <dbReference type="ARBA" id="ARBA00023180"/>
    </source>
</evidence>
<keyword evidence="3 8" id="KW-0732">Signal</keyword>
<evidence type="ECO:0000256" key="1">
    <source>
        <dbReference type="ARBA" id="ARBA00004167"/>
    </source>
</evidence>
<evidence type="ECO:0000313" key="11">
    <source>
        <dbReference type="Proteomes" id="UP000789739"/>
    </source>
</evidence>
<dbReference type="EMBL" id="CAJVPI010000080">
    <property type="protein sequence ID" value="CAG8475056.1"/>
    <property type="molecule type" value="Genomic_DNA"/>
</dbReference>
<dbReference type="InterPro" id="IPR051836">
    <property type="entry name" value="Kremen_rcpt"/>
</dbReference>
<name>A0A9N8W2N2_9GLOM</name>
<evidence type="ECO:0000256" key="7">
    <source>
        <dbReference type="SAM" id="Phobius"/>
    </source>
</evidence>
<proteinExistence type="predicted"/>
<comment type="caution">
    <text evidence="10">The sequence shown here is derived from an EMBL/GenBank/DDBJ whole genome shotgun (WGS) entry which is preliminary data.</text>
</comment>
<evidence type="ECO:0000313" key="10">
    <source>
        <dbReference type="EMBL" id="CAG8475056.1"/>
    </source>
</evidence>
<evidence type="ECO:0000256" key="3">
    <source>
        <dbReference type="ARBA" id="ARBA00022729"/>
    </source>
</evidence>
<evidence type="ECO:0000256" key="8">
    <source>
        <dbReference type="SAM" id="SignalP"/>
    </source>
</evidence>
<feature type="transmembrane region" description="Helical" evidence="7">
    <location>
        <begin position="274"/>
        <end position="292"/>
    </location>
</feature>
<dbReference type="OrthoDB" id="2384258at2759"/>
<evidence type="ECO:0000256" key="4">
    <source>
        <dbReference type="ARBA" id="ARBA00022989"/>
    </source>
</evidence>
<keyword evidence="2 7" id="KW-0812">Transmembrane</keyword>
<evidence type="ECO:0000256" key="5">
    <source>
        <dbReference type="ARBA" id="ARBA00023136"/>
    </source>
</evidence>
<gene>
    <name evidence="10" type="ORF">PBRASI_LOCUS1279</name>
</gene>
<dbReference type="PANTHER" id="PTHR24269">
    <property type="entry name" value="KREMEN PROTEIN"/>
    <property type="match status" value="1"/>
</dbReference>
<sequence>MKSLLTLLCISSLAMAQLCVDNRAPSFQPKNKPLGCYVLNRTMPDSLNGLSSLSRPDFSFSDPYVLDRDGLLMDEGLCVAHCANYLFTFAALRRGEECRCGKDDGLKSYKLVDNSQCNTTCIGNNTSACGGQEAYTVYGNVTAELPTVKVTKISIDEKINVIRDLNNDISYKGCIPDSLICHRETLMQETFDMKIETCTTFCRGHGFQDAGLESGTRCICINNYESTDLLRPEECSSSCAGNSSTICGGPEAISVYASDRVDPIIDHSSPLKPLISAIIAAVTALIAVLIIIHRSRKRIARFWARLRGKTEPTNAELTYSVKNPDVESTQLTDSTTHLTTSYSQDK</sequence>
<feature type="chain" id="PRO_5040137642" evidence="8">
    <location>
        <begin position="17"/>
        <end position="346"/>
    </location>
</feature>
<protein>
    <submittedName>
        <fullName evidence="10">7245_t:CDS:1</fullName>
    </submittedName>
</protein>
<feature type="signal peptide" evidence="8">
    <location>
        <begin position="1"/>
        <end position="16"/>
    </location>
</feature>
<dbReference type="PANTHER" id="PTHR24269:SF16">
    <property type="entry name" value="PROTEIN SLG1"/>
    <property type="match status" value="1"/>
</dbReference>
<dbReference type="InterPro" id="IPR002889">
    <property type="entry name" value="WSC_carb-bd"/>
</dbReference>
<dbReference type="GO" id="GO:0005886">
    <property type="term" value="C:plasma membrane"/>
    <property type="evidence" value="ECO:0007669"/>
    <property type="project" value="TreeGrafter"/>
</dbReference>
<reference evidence="10" key="1">
    <citation type="submission" date="2021-06" db="EMBL/GenBank/DDBJ databases">
        <authorList>
            <person name="Kallberg Y."/>
            <person name="Tangrot J."/>
            <person name="Rosling A."/>
        </authorList>
    </citation>
    <scope>NUCLEOTIDE SEQUENCE</scope>
    <source>
        <strain evidence="10">BR232B</strain>
    </source>
</reference>
<dbReference type="AlphaFoldDB" id="A0A9N8W2N2"/>
<keyword evidence="6" id="KW-0325">Glycoprotein</keyword>
<keyword evidence="5 7" id="KW-0472">Membrane</keyword>
<dbReference type="PROSITE" id="PS51212">
    <property type="entry name" value="WSC"/>
    <property type="match status" value="2"/>
</dbReference>
<comment type="subcellular location">
    <subcellularLocation>
        <location evidence="1">Membrane</location>
        <topology evidence="1">Single-pass membrane protein</topology>
    </subcellularLocation>
</comment>
<keyword evidence="11" id="KW-1185">Reference proteome</keyword>
<dbReference type="Pfam" id="PF01822">
    <property type="entry name" value="WSC"/>
    <property type="match status" value="2"/>
</dbReference>
<dbReference type="Proteomes" id="UP000789739">
    <property type="component" value="Unassembled WGS sequence"/>
</dbReference>
<feature type="domain" description="WSC" evidence="9">
    <location>
        <begin position="30"/>
        <end position="141"/>
    </location>
</feature>